<comment type="caution">
    <text evidence="2">The sequence shown here is derived from an EMBL/GenBank/DDBJ whole genome shotgun (WGS) entry which is preliminary data.</text>
</comment>
<feature type="region of interest" description="Disordered" evidence="1">
    <location>
        <begin position="107"/>
        <end position="215"/>
    </location>
</feature>
<feature type="region of interest" description="Disordered" evidence="1">
    <location>
        <begin position="769"/>
        <end position="831"/>
    </location>
</feature>
<feature type="compositionally biased region" description="Polar residues" evidence="1">
    <location>
        <begin position="859"/>
        <end position="868"/>
    </location>
</feature>
<feature type="compositionally biased region" description="Polar residues" evidence="1">
    <location>
        <begin position="658"/>
        <end position="680"/>
    </location>
</feature>
<feature type="region of interest" description="Disordered" evidence="1">
    <location>
        <begin position="1174"/>
        <end position="1198"/>
    </location>
</feature>
<feature type="region of interest" description="Disordered" evidence="1">
    <location>
        <begin position="512"/>
        <end position="550"/>
    </location>
</feature>
<feature type="compositionally biased region" description="Basic and acidic residues" evidence="1">
    <location>
        <begin position="108"/>
        <end position="130"/>
    </location>
</feature>
<feature type="region of interest" description="Disordered" evidence="1">
    <location>
        <begin position="638"/>
        <end position="680"/>
    </location>
</feature>
<proteinExistence type="predicted"/>
<feature type="compositionally biased region" description="Low complexity" evidence="1">
    <location>
        <begin position="1174"/>
        <end position="1194"/>
    </location>
</feature>
<dbReference type="RefSeq" id="WP_210654654.1">
    <property type="nucleotide sequence ID" value="NZ_JAGKSP010000001.1"/>
</dbReference>
<evidence type="ECO:0000256" key="1">
    <source>
        <dbReference type="SAM" id="MobiDB-lite"/>
    </source>
</evidence>
<keyword evidence="3" id="KW-1185">Reference proteome</keyword>
<evidence type="ECO:0000313" key="2">
    <source>
        <dbReference type="EMBL" id="MBP3961289.1"/>
    </source>
</evidence>
<feature type="compositionally biased region" description="Basic and acidic residues" evidence="1">
    <location>
        <begin position="149"/>
        <end position="195"/>
    </location>
</feature>
<feature type="compositionally biased region" description="Polar residues" evidence="1">
    <location>
        <begin position="530"/>
        <end position="542"/>
    </location>
</feature>
<evidence type="ECO:0008006" key="4">
    <source>
        <dbReference type="Google" id="ProtNLM"/>
    </source>
</evidence>
<dbReference type="EMBL" id="JAGKSP010000001">
    <property type="protein sequence ID" value="MBP3961289.1"/>
    <property type="molecule type" value="Genomic_DNA"/>
</dbReference>
<reference evidence="2 3" key="1">
    <citation type="submission" date="2021-04" db="EMBL/GenBank/DDBJ databases">
        <title>Paenibacillus sp. DLE-14 whole genome sequence.</title>
        <authorList>
            <person name="Ham Y.J."/>
        </authorList>
    </citation>
    <scope>NUCLEOTIDE SEQUENCE [LARGE SCALE GENOMIC DNA]</scope>
    <source>
        <strain evidence="2 3">DLE-14</strain>
    </source>
</reference>
<accession>A0ABS5C5K9</accession>
<feature type="compositionally biased region" description="Low complexity" evidence="1">
    <location>
        <begin position="1293"/>
        <end position="1304"/>
    </location>
</feature>
<feature type="region of interest" description="Disordered" evidence="1">
    <location>
        <begin position="1276"/>
        <end position="1306"/>
    </location>
</feature>
<evidence type="ECO:0000313" key="3">
    <source>
        <dbReference type="Proteomes" id="UP000673394"/>
    </source>
</evidence>
<dbReference type="Proteomes" id="UP000673394">
    <property type="component" value="Unassembled WGS sequence"/>
</dbReference>
<feature type="compositionally biased region" description="Polar residues" evidence="1">
    <location>
        <begin position="132"/>
        <end position="144"/>
    </location>
</feature>
<organism evidence="2 3">
    <name type="scientific">Paenibacillus lignilyticus</name>
    <dbReference type="NCBI Taxonomy" id="1172615"/>
    <lineage>
        <taxon>Bacteria</taxon>
        <taxon>Bacillati</taxon>
        <taxon>Bacillota</taxon>
        <taxon>Bacilli</taxon>
        <taxon>Bacillales</taxon>
        <taxon>Paenibacillaceae</taxon>
        <taxon>Paenibacillus</taxon>
    </lineage>
</organism>
<name>A0ABS5C5K9_9BACL</name>
<feature type="compositionally biased region" description="Polar residues" evidence="1">
    <location>
        <begin position="1276"/>
        <end position="1285"/>
    </location>
</feature>
<feature type="compositionally biased region" description="Basic and acidic residues" evidence="1">
    <location>
        <begin position="202"/>
        <end position="215"/>
    </location>
</feature>
<feature type="compositionally biased region" description="Basic and acidic residues" evidence="1">
    <location>
        <begin position="771"/>
        <end position="797"/>
    </location>
</feature>
<sequence>MRREQRGRKGNPFLLRQDGAEAHQAFGASIRDKYRLVRRDQWGRLPLTLREPDSGGEAVPQLPPTILQQIALKLQLLMPLHVQWEAKEREWLTLAQKIIRHASVQARQESDRKAIGADAIARTERDRAERTVANSANASQSRSGLSGEEAVRAEQVKPDAPRAEQTKSEAAKSEQTRTKHANTEAERTEQARPETDLASARAEFRGSDRARDDVRGRTLNEQAEFEQDIRVADLFGDVLDWTETKRMAGRLRALAASPVTGQRLAQEDEGKAAVLLLQIGALLNRYSGTGMSLSPLNRISGSRRSPVLKSDDQSEAEVGSVRGELNWQTQKPLWQRDASGMVWRMASIGEQHQQPNWMEGAVRVLLGRIGDAGLPLAAALAARDEKAKQAQPLVRDRQQAASGTTRTAAIPIQDAQQALEPQTKESGNAVLVPGNRQAAAGTSEVVPIVGTAPPDAMQLQPIYATAKREQRLNRKPVTMTLRRRLEESDSTYHDLAAERLSMVRRSLKQLHEDRANRSDRATAPMLPNAANHNHSPVQQANTDRAADRRVHPASEIIQRRSATRLDSPVILPASGKHIRVLQAASARKDTLLTDSSRHEAVRRELQTVHGKLIISEMRRIAPTHILHRDRPIALHPFSVKRENPKLPPVDSGPVEQGASHTSANGSESSASNQVIRAKSSRTSAIQRFDLPNNSKQQIFSTLTAEETPARQINAGPSAKGALTGGANWGTILFVNRLRLLTATTPTTPGGVRTERIVNRLLAGNHTTPKSIHIDSARSDDEKMQNKTKDFDRRDKQQIVEAPSLAITGKKQSRMLPNDSEAEGQNEHGEPEIVLDRARGTLAERVRQAGDQGLILVQRKTSAAPSNEQAPTLSSSLQAPPPSSVPSQQAARNQTSNGSAVSGLKQSQARAASASKLQFNDGIEIKAASVRGSFVSRARSAGDKALALIQRRLSAQASAIPPVLAAKQRRIASSPGDSSQQIQRIVQPSEANRVSRLEHQAQGQQNIDIRTNAQLKPGSASVLSASDPAVTLVQRRANAASATDLDSVSSGRIIYRSGKLMQSINTQQRNETNQSAAPKFIGRLVQRRQRNLDSQSGATELGSPRSILVQRRQAMPVSRESALMEATSASQAPQVIYQSKTGTAAQSGSQPSSQLIQRRAVAQSDVMSGTMVRGQALSTASSSQARQQRSPNQAAPTVSLQRSVLAPPGRMLQHRAIAQAPGAAGVGAAATSRISAAQRNAASSNMPAAASIPAFPASATAAQRAGNLIQRQIASRTQAASTSSKPASLLVKNQSSSQQSMSSSQALFVRRQADLQSQNKSTNLPAQPTLHYAAKPSNQAEPDFTRSIASPAMQHHASKAAVAAAAAETVRQSVAAMKPPAAPTIDVKQVQQMLMNMPQLQPDAIADKVFKVFEKKMKFEQRRSGY</sequence>
<feature type="region of interest" description="Disordered" evidence="1">
    <location>
        <begin position="859"/>
        <end position="906"/>
    </location>
</feature>
<protein>
    <recommendedName>
        <fullName evidence="4">WIAG-tail domain</fullName>
    </recommendedName>
</protein>
<gene>
    <name evidence="2" type="ORF">I8J30_01090</name>
</gene>